<comment type="similarity">
    <text evidence="2 5">Belongs to the DegT/DnrJ/EryC1 family.</text>
</comment>
<dbReference type="Proteomes" id="UP000274556">
    <property type="component" value="Unassembled WGS sequence"/>
</dbReference>
<sequence length="378" mass="40937">MQFIDLKSQYRLIEDDVKARIHAVLEHGQYIMGPEIEALEIALAAFVGTRHCIGLSSGTDALLAAMMALEIGRGDEVITTPFTFIATGEMIALLGVRPVFVDIDPVTYNIDPARIEEAITGRTRAIMPVSLYGQCADMDAINEIAARHRLPVIEDAAQSFGATYKGKRSCALSSIGCTSFFPSKPLGAYGDAGACFTNDDETAKRLKEIRNHGQDRRYHHPRVGLNARIDTLQAAILLAKLPLFVNEIDARARIGARYSELLQAHGAVSSEAVAGGGVLTPFIAPGNESVYAQYTIQIDERDRVAEALAAEGIPTAVHYPVPLNDQPVFQPSLERFGTPVSARVAQRVISLPMHPYLSDEDQIRIADAVAKATGLGTR</sequence>
<evidence type="ECO:0000313" key="7">
    <source>
        <dbReference type="Proteomes" id="UP000274556"/>
    </source>
</evidence>
<dbReference type="InterPro" id="IPR015424">
    <property type="entry name" value="PyrdxlP-dep_Trfase"/>
</dbReference>
<name>A0A495V3M5_9GAMM</name>
<keyword evidence="7" id="KW-1185">Reference proteome</keyword>
<keyword evidence="6" id="KW-0032">Aminotransferase</keyword>
<dbReference type="GO" id="GO:0030170">
    <property type="term" value="F:pyridoxal phosphate binding"/>
    <property type="evidence" value="ECO:0007669"/>
    <property type="project" value="UniProtKB-ARBA"/>
</dbReference>
<reference evidence="6 7" key="1">
    <citation type="submission" date="2018-10" db="EMBL/GenBank/DDBJ databases">
        <title>Genomic Encyclopedia of Archaeal and Bacterial Type Strains, Phase II (KMG-II): from individual species to whole genera.</title>
        <authorList>
            <person name="Goeker M."/>
        </authorList>
    </citation>
    <scope>NUCLEOTIDE SEQUENCE [LARGE SCALE GENOMIC DNA]</scope>
    <source>
        <strain evidence="6 7">DSM 235</strain>
    </source>
</reference>
<feature type="active site" description="Proton acceptor" evidence="3">
    <location>
        <position position="184"/>
    </location>
</feature>
<dbReference type="PANTHER" id="PTHR30244:SF42">
    <property type="entry name" value="UDP-2-ACETAMIDO-2-DEOXY-3-OXO-D-GLUCURONATE AMINOTRANSFERASE"/>
    <property type="match status" value="1"/>
</dbReference>
<dbReference type="Pfam" id="PF01041">
    <property type="entry name" value="DegT_DnrJ_EryC1"/>
    <property type="match status" value="1"/>
</dbReference>
<dbReference type="InterPro" id="IPR015421">
    <property type="entry name" value="PyrdxlP-dep_Trfase_major"/>
</dbReference>
<organism evidence="6 7">
    <name type="scientific">Thiocapsa rosea</name>
    <dbReference type="NCBI Taxonomy" id="69360"/>
    <lineage>
        <taxon>Bacteria</taxon>
        <taxon>Pseudomonadati</taxon>
        <taxon>Pseudomonadota</taxon>
        <taxon>Gammaproteobacteria</taxon>
        <taxon>Chromatiales</taxon>
        <taxon>Chromatiaceae</taxon>
        <taxon>Thiocapsa</taxon>
    </lineage>
</organism>
<comment type="caution">
    <text evidence="6">The sequence shown here is derived from an EMBL/GenBank/DDBJ whole genome shotgun (WGS) entry which is preliminary data.</text>
</comment>
<evidence type="ECO:0000256" key="4">
    <source>
        <dbReference type="PIRSR" id="PIRSR000390-2"/>
    </source>
</evidence>
<dbReference type="Gene3D" id="3.90.1150.10">
    <property type="entry name" value="Aspartate Aminotransferase, domain 1"/>
    <property type="match status" value="1"/>
</dbReference>
<dbReference type="GO" id="GO:0000271">
    <property type="term" value="P:polysaccharide biosynthetic process"/>
    <property type="evidence" value="ECO:0007669"/>
    <property type="project" value="TreeGrafter"/>
</dbReference>
<accession>A0A495V3M5</accession>
<dbReference type="CDD" id="cd00616">
    <property type="entry name" value="AHBA_syn"/>
    <property type="match status" value="1"/>
</dbReference>
<proteinExistence type="inferred from homology"/>
<dbReference type="FunFam" id="3.40.640.10:FF:000089">
    <property type="entry name" value="Aminotransferase, DegT/DnrJ/EryC1/StrS family"/>
    <property type="match status" value="1"/>
</dbReference>
<dbReference type="Gene3D" id="3.40.640.10">
    <property type="entry name" value="Type I PLP-dependent aspartate aminotransferase-like (Major domain)"/>
    <property type="match status" value="1"/>
</dbReference>
<dbReference type="AlphaFoldDB" id="A0A495V3M5"/>
<evidence type="ECO:0000256" key="1">
    <source>
        <dbReference type="ARBA" id="ARBA00022898"/>
    </source>
</evidence>
<dbReference type="GO" id="GO:0008483">
    <property type="term" value="F:transaminase activity"/>
    <property type="evidence" value="ECO:0007669"/>
    <property type="project" value="UniProtKB-KW"/>
</dbReference>
<evidence type="ECO:0000256" key="5">
    <source>
        <dbReference type="RuleBase" id="RU004508"/>
    </source>
</evidence>
<gene>
    <name evidence="6" type="ORF">BDD21_0481</name>
</gene>
<feature type="modified residue" description="N6-(pyridoxal phosphate)lysine" evidence="4">
    <location>
        <position position="184"/>
    </location>
</feature>
<dbReference type="PANTHER" id="PTHR30244">
    <property type="entry name" value="TRANSAMINASE"/>
    <property type="match status" value="1"/>
</dbReference>
<dbReference type="InterPro" id="IPR000653">
    <property type="entry name" value="DegT/StrS_aminotransferase"/>
</dbReference>
<dbReference type="InterPro" id="IPR015422">
    <property type="entry name" value="PyrdxlP-dep_Trfase_small"/>
</dbReference>
<evidence type="ECO:0000256" key="3">
    <source>
        <dbReference type="PIRSR" id="PIRSR000390-1"/>
    </source>
</evidence>
<dbReference type="OrthoDB" id="9804264at2"/>
<keyword evidence="6" id="KW-0808">Transferase</keyword>
<dbReference type="SUPFAM" id="SSF53383">
    <property type="entry name" value="PLP-dependent transferases"/>
    <property type="match status" value="1"/>
</dbReference>
<dbReference type="RefSeq" id="WP_120795777.1">
    <property type="nucleotide sequence ID" value="NZ_RBXL01000001.1"/>
</dbReference>
<protein>
    <submittedName>
        <fullName evidence="6">UDP-2-acetamido-2-deoxy-ribo-hexuluronate aminotransferase</fullName>
    </submittedName>
</protein>
<keyword evidence="1 4" id="KW-0663">Pyridoxal phosphate</keyword>
<evidence type="ECO:0000256" key="2">
    <source>
        <dbReference type="ARBA" id="ARBA00037999"/>
    </source>
</evidence>
<dbReference type="EMBL" id="RBXL01000001">
    <property type="protein sequence ID" value="RKT43165.1"/>
    <property type="molecule type" value="Genomic_DNA"/>
</dbReference>
<evidence type="ECO:0000313" key="6">
    <source>
        <dbReference type="EMBL" id="RKT43165.1"/>
    </source>
</evidence>
<dbReference type="PIRSF" id="PIRSF000390">
    <property type="entry name" value="PLP_StrS"/>
    <property type="match status" value="1"/>
</dbReference>